<sequence length="103" mass="10923">MSKIQTGAWRKSAGEYKVFIRGCAQLEGTAVEVISRAGDSSYAVITGTHSKISGGYLYDFYRTGKPEPTPSSTTTTINVGTPQTKTICAEVSINEVDAALGLD</sequence>
<dbReference type="PATRIC" id="fig|49338.4.peg.1769"/>
<dbReference type="AlphaFoldDB" id="A0A098AY34"/>
<evidence type="ECO:0000313" key="1">
    <source>
        <dbReference type="EMBL" id="CDX01533.1"/>
    </source>
</evidence>
<accession>A0A098AY34</accession>
<organism evidence="1">
    <name type="scientific">Desulfitobacterium hafniense</name>
    <name type="common">Desulfitobacterium frappieri</name>
    <dbReference type="NCBI Taxonomy" id="49338"/>
    <lineage>
        <taxon>Bacteria</taxon>
        <taxon>Bacillati</taxon>
        <taxon>Bacillota</taxon>
        <taxon>Clostridia</taxon>
        <taxon>Eubacteriales</taxon>
        <taxon>Desulfitobacteriaceae</taxon>
        <taxon>Desulfitobacterium</taxon>
    </lineage>
</organism>
<dbReference type="EMBL" id="LK996017">
    <property type="protein sequence ID" value="CDX01533.1"/>
    <property type="molecule type" value="Genomic_DNA"/>
</dbReference>
<reference evidence="1" key="1">
    <citation type="submission" date="2014-07" db="EMBL/GenBank/DDBJ databases">
        <authorList>
            <person name="Hornung V.Bastian."/>
        </authorList>
    </citation>
    <scope>NUCLEOTIDE SEQUENCE</scope>
    <source>
        <strain evidence="1">PCE-S</strain>
    </source>
</reference>
<gene>
    <name evidence="1" type="ORF">DPCES_1646</name>
</gene>
<protein>
    <submittedName>
        <fullName evidence="1">Uncharacterized protein</fullName>
    </submittedName>
</protein>
<dbReference type="RefSeq" id="WP_208925545.1">
    <property type="nucleotide sequence ID" value="NZ_LK996017.1"/>
</dbReference>
<proteinExistence type="predicted"/>
<name>A0A098AY34_DESHA</name>